<dbReference type="EMBL" id="DVHI01000087">
    <property type="protein sequence ID" value="HIR63285.1"/>
    <property type="molecule type" value="Genomic_DNA"/>
</dbReference>
<accession>A0A9D1E1U9</accession>
<evidence type="ECO:0000313" key="1">
    <source>
        <dbReference type="EMBL" id="HIR63285.1"/>
    </source>
</evidence>
<reference evidence="1" key="1">
    <citation type="submission" date="2020-10" db="EMBL/GenBank/DDBJ databases">
        <authorList>
            <person name="Gilroy R."/>
        </authorList>
    </citation>
    <scope>NUCLEOTIDE SEQUENCE</scope>
    <source>
        <strain evidence="1">ChiHjej13B12-12457</strain>
    </source>
</reference>
<evidence type="ECO:0000313" key="2">
    <source>
        <dbReference type="Proteomes" id="UP000886744"/>
    </source>
</evidence>
<proteinExistence type="predicted"/>
<organism evidence="1 2">
    <name type="scientific">Candidatus Coprenecus avistercoris</name>
    <dbReference type="NCBI Taxonomy" id="2840730"/>
    <lineage>
        <taxon>Bacteria</taxon>
        <taxon>Pseudomonadati</taxon>
        <taxon>Bacteroidota</taxon>
        <taxon>Bacteroidia</taxon>
        <taxon>Bacteroidales</taxon>
        <taxon>Rikenellaceae</taxon>
        <taxon>Rikenellaceae incertae sedis</taxon>
        <taxon>Candidatus Coprenecus</taxon>
    </lineage>
</organism>
<name>A0A9D1E1U9_9BACT</name>
<reference evidence="1" key="2">
    <citation type="journal article" date="2021" name="PeerJ">
        <title>Extensive microbial diversity within the chicken gut microbiome revealed by metagenomics and culture.</title>
        <authorList>
            <person name="Gilroy R."/>
            <person name="Ravi A."/>
            <person name="Getino M."/>
            <person name="Pursley I."/>
            <person name="Horton D.L."/>
            <person name="Alikhan N.F."/>
            <person name="Baker D."/>
            <person name="Gharbi K."/>
            <person name="Hall N."/>
            <person name="Watson M."/>
            <person name="Adriaenssens E.M."/>
            <person name="Foster-Nyarko E."/>
            <person name="Jarju S."/>
            <person name="Secka A."/>
            <person name="Antonio M."/>
            <person name="Oren A."/>
            <person name="Chaudhuri R.R."/>
            <person name="La Ragione R."/>
            <person name="Hildebrand F."/>
            <person name="Pallen M.J."/>
        </authorList>
    </citation>
    <scope>NUCLEOTIDE SEQUENCE</scope>
    <source>
        <strain evidence="1">ChiHjej13B12-12457</strain>
    </source>
</reference>
<sequence length="282" mass="31176">MERTARFLHSGNGPFEVLSPSSYVAGDTLFVLEGTKGKLYSIPLSEAAEGKGIQEFSFKFHTMKAVTYKGQILSLNPYWFESREAGVFNGEPKLFFSDGNLIPYDDSKVSSVNCFQGHLLTNPEKGAIVYVENSYPLVEFYEGSLRLTKSVTGPDKFKPEYLNSNGMLFFAKLYGRPYGPVCSDDSYIYLRYDDNLSSEPILSAELIDGNVAISFNDGDTEEGAAKDVLIFVLDWEGNMQGSYRLEGLAVCNAISSGGNGILYASTEDPDTGQLTILRYKLF</sequence>
<dbReference type="Proteomes" id="UP000886744">
    <property type="component" value="Unassembled WGS sequence"/>
</dbReference>
<comment type="caution">
    <text evidence="1">The sequence shown here is derived from an EMBL/GenBank/DDBJ whole genome shotgun (WGS) entry which is preliminary data.</text>
</comment>
<protein>
    <submittedName>
        <fullName evidence="1">Uncharacterized protein</fullName>
    </submittedName>
</protein>
<dbReference type="AlphaFoldDB" id="A0A9D1E1U9"/>
<gene>
    <name evidence="1" type="ORF">IAC94_07175</name>
</gene>